<dbReference type="InterPro" id="IPR006944">
    <property type="entry name" value="Phage/GTA_portal"/>
</dbReference>
<dbReference type="OrthoDB" id="7605001at2"/>
<organism evidence="1 2">
    <name type="scientific">Pseudooctadecabacter jejudonensis</name>
    <dbReference type="NCBI Taxonomy" id="1391910"/>
    <lineage>
        <taxon>Bacteria</taxon>
        <taxon>Pseudomonadati</taxon>
        <taxon>Pseudomonadota</taxon>
        <taxon>Alphaproteobacteria</taxon>
        <taxon>Rhodobacterales</taxon>
        <taxon>Paracoccaceae</taxon>
        <taxon>Pseudooctadecabacter</taxon>
    </lineage>
</organism>
<dbReference type="EMBL" id="FWFT01000001">
    <property type="protein sequence ID" value="SLN10779.1"/>
    <property type="molecule type" value="Genomic_DNA"/>
</dbReference>
<gene>
    <name evidence="1" type="ORF">PSJ8397_00043</name>
</gene>
<reference evidence="1 2" key="1">
    <citation type="submission" date="2017-03" db="EMBL/GenBank/DDBJ databases">
        <authorList>
            <person name="Afonso C.L."/>
            <person name="Miller P.J."/>
            <person name="Scott M.A."/>
            <person name="Spackman E."/>
            <person name="Goraichik I."/>
            <person name="Dimitrov K.M."/>
            <person name="Suarez D.L."/>
            <person name="Swayne D.E."/>
        </authorList>
    </citation>
    <scope>NUCLEOTIDE SEQUENCE [LARGE SCALE GENOMIC DNA]</scope>
    <source>
        <strain evidence="1 2">CECT 8397</strain>
    </source>
</reference>
<sequence>MFNPFKRKEAVVVTRSQSGYTAEIIGARESYIAGTRGLADLTATVQSAVSLWEGAFTLADVSGTDLIDRASLGLMARSLALRGEWVAYITDDGLVQASDWDVTTKNGKPTAYRLTIPETGGAQTVTALAGEVLHIRIGCDPAAPYYGTAPLRRASLSAGLLQTLETALAEVYETAPMGSQIVPFPEGPANDLETLGRGFRGRRGSVLLRESVAVTAAGGPAPSTDWKPSDVSPDMQKTMASQSHEHAKAAILNVFGILPALLSANTTGPLVREAQRHLATWGLQPIAMLLAEEATTKLGQPVMVDVLRPVQAFDVGGRARALSTIVKAMAEAKAAGVEGADFDKALTLVNWGLDDGVG</sequence>
<dbReference type="Proteomes" id="UP000193623">
    <property type="component" value="Unassembled WGS sequence"/>
</dbReference>
<protein>
    <submittedName>
        <fullName evidence="1">Phage portal protein</fullName>
    </submittedName>
</protein>
<evidence type="ECO:0000313" key="2">
    <source>
        <dbReference type="Proteomes" id="UP000193623"/>
    </source>
</evidence>
<evidence type="ECO:0000313" key="1">
    <source>
        <dbReference type="EMBL" id="SLN10779.1"/>
    </source>
</evidence>
<dbReference type="Pfam" id="PF04860">
    <property type="entry name" value="Phage_portal"/>
    <property type="match status" value="1"/>
</dbReference>
<proteinExistence type="predicted"/>
<keyword evidence="2" id="KW-1185">Reference proteome</keyword>
<dbReference type="AlphaFoldDB" id="A0A1Y5R7S3"/>
<accession>A0A1Y5R7S3</accession>
<name>A0A1Y5R7S3_9RHOB</name>
<dbReference type="RefSeq" id="WP_143515302.1">
    <property type="nucleotide sequence ID" value="NZ_FWFT01000001.1"/>
</dbReference>